<keyword evidence="13" id="KW-0239">DNA-directed DNA polymerase</keyword>
<keyword evidence="13" id="KW-0808">Transferase</keyword>
<dbReference type="EMBL" id="BKCJ010004618">
    <property type="protein sequence ID" value="GEU62108.1"/>
    <property type="molecule type" value="Genomic_DNA"/>
</dbReference>
<dbReference type="InterPro" id="IPR001584">
    <property type="entry name" value="Integrase_cat-core"/>
</dbReference>
<evidence type="ECO:0000256" key="15">
    <source>
        <dbReference type="ARBA" id="ARBA00023172"/>
    </source>
</evidence>
<evidence type="ECO:0000256" key="5">
    <source>
        <dbReference type="ARBA" id="ARBA00022723"/>
    </source>
</evidence>
<evidence type="ECO:0000256" key="9">
    <source>
        <dbReference type="ARBA" id="ARBA00022840"/>
    </source>
</evidence>
<dbReference type="GO" id="GO:0015074">
    <property type="term" value="P:DNA integration"/>
    <property type="evidence" value="ECO:0007669"/>
    <property type="project" value="UniProtKB-KW"/>
</dbReference>
<dbReference type="PANTHER" id="PTHR42648:SF11">
    <property type="entry name" value="TRANSPOSON TY4-P GAG-POL POLYPROTEIN"/>
    <property type="match status" value="1"/>
</dbReference>
<keyword evidence="8" id="KW-0378">Hydrolase</keyword>
<dbReference type="GO" id="GO:0005524">
    <property type="term" value="F:ATP binding"/>
    <property type="evidence" value="ECO:0007669"/>
    <property type="project" value="UniProtKB-KW"/>
</dbReference>
<dbReference type="InterPro" id="IPR054722">
    <property type="entry name" value="PolX-like_BBD"/>
</dbReference>
<evidence type="ECO:0000256" key="8">
    <source>
        <dbReference type="ARBA" id="ARBA00022801"/>
    </source>
</evidence>
<evidence type="ECO:0000256" key="10">
    <source>
        <dbReference type="ARBA" id="ARBA00022842"/>
    </source>
</evidence>
<comment type="function">
    <text evidence="1">The aspartyl protease (PR) mediates the proteolytic cleavages of the Gag and Gag-Pol polyproteins after assembly of the VLP.</text>
</comment>
<dbReference type="InterPro" id="IPR039537">
    <property type="entry name" value="Retrotran_Ty1/copia-like"/>
</dbReference>
<evidence type="ECO:0000256" key="14">
    <source>
        <dbReference type="ARBA" id="ARBA00023113"/>
    </source>
</evidence>
<keyword evidence="2" id="KW-1188">Viral release from host cell</keyword>
<evidence type="ECO:0000256" key="12">
    <source>
        <dbReference type="ARBA" id="ARBA00022918"/>
    </source>
</evidence>
<keyword evidence="13" id="KW-0548">Nucleotidyltransferase</keyword>
<dbReference type="AlphaFoldDB" id="A0A6L2LKC8"/>
<keyword evidence="6" id="KW-0547">Nucleotide-binding</keyword>
<keyword evidence="14" id="KW-0917">Virion maturation</keyword>
<dbReference type="GO" id="GO:0046872">
    <property type="term" value="F:metal ion binding"/>
    <property type="evidence" value="ECO:0007669"/>
    <property type="project" value="UniProtKB-KW"/>
</dbReference>
<dbReference type="GO" id="GO:0006508">
    <property type="term" value="P:proteolysis"/>
    <property type="evidence" value="ECO:0007669"/>
    <property type="project" value="UniProtKB-KW"/>
</dbReference>
<evidence type="ECO:0000256" key="1">
    <source>
        <dbReference type="ARBA" id="ARBA00002180"/>
    </source>
</evidence>
<accession>A0A6L2LKC8</accession>
<dbReference type="PANTHER" id="PTHR42648">
    <property type="entry name" value="TRANSPOSASE, PUTATIVE-RELATED"/>
    <property type="match status" value="1"/>
</dbReference>
<dbReference type="GO" id="GO:0003964">
    <property type="term" value="F:RNA-directed DNA polymerase activity"/>
    <property type="evidence" value="ECO:0007669"/>
    <property type="project" value="UniProtKB-KW"/>
</dbReference>
<evidence type="ECO:0000256" key="3">
    <source>
        <dbReference type="ARBA" id="ARBA00022670"/>
    </source>
</evidence>
<comment type="caution">
    <text evidence="17">The sequence shown here is derived from an EMBL/GenBank/DDBJ whole genome shotgun (WGS) entry which is preliminary data.</text>
</comment>
<evidence type="ECO:0000256" key="2">
    <source>
        <dbReference type="ARBA" id="ARBA00022612"/>
    </source>
</evidence>
<name>A0A6L2LKC8_TANCI</name>
<dbReference type="GO" id="GO:0003887">
    <property type="term" value="F:DNA-directed DNA polymerase activity"/>
    <property type="evidence" value="ECO:0007669"/>
    <property type="project" value="UniProtKB-KW"/>
</dbReference>
<feature type="domain" description="Integrase catalytic" evidence="16">
    <location>
        <begin position="745"/>
        <end position="907"/>
    </location>
</feature>
<dbReference type="InterPro" id="IPR012337">
    <property type="entry name" value="RNaseH-like_sf"/>
</dbReference>
<dbReference type="GO" id="GO:0006310">
    <property type="term" value="P:DNA recombination"/>
    <property type="evidence" value="ECO:0007669"/>
    <property type="project" value="UniProtKB-KW"/>
</dbReference>
<reference evidence="17" key="1">
    <citation type="journal article" date="2019" name="Sci. Rep.">
        <title>Draft genome of Tanacetum cinerariifolium, the natural source of mosquito coil.</title>
        <authorList>
            <person name="Yamashiro T."/>
            <person name="Shiraishi A."/>
            <person name="Satake H."/>
            <person name="Nakayama K."/>
        </authorList>
    </citation>
    <scope>NUCLEOTIDE SEQUENCE</scope>
</reference>
<dbReference type="InterPro" id="IPR036397">
    <property type="entry name" value="RNaseH_sf"/>
</dbReference>
<proteinExistence type="predicted"/>
<dbReference type="GO" id="GO:0003676">
    <property type="term" value="F:nucleic acid binding"/>
    <property type="evidence" value="ECO:0007669"/>
    <property type="project" value="InterPro"/>
</dbReference>
<keyword evidence="15" id="KW-0233">DNA recombination</keyword>
<evidence type="ECO:0000256" key="4">
    <source>
        <dbReference type="ARBA" id="ARBA00022722"/>
    </source>
</evidence>
<dbReference type="PROSITE" id="PS50994">
    <property type="entry name" value="INTEGRASE"/>
    <property type="match status" value="1"/>
</dbReference>
<sequence>MQTQTSNTLHNAIMEAGGKDRPPMLAPGNYVQWKSRIKRYIDTKPNHELIHYYLKNPSYKFTWTDKVVAVSEEAVQIILTEIDNDIYSIIDAFPNACEMWKAIERLKQVYHPQNHPNHYTQNSSTKTQQAATRNRGKVIINSLTPIYDQEPPMVAEDDEMSKDKEIDKLMALISLSFKKIYKPTNNNLQTSLNTIKANQDNSLSINRGTGYESQRIGNVVGAGETVEVTPDAADNSGPIFDAEPLQKVSSDDNYNVFAIESKHPEQSKSVHDTYSIEQDEHNMIIDSLDMSYDREQIDQNDDDDLANERELLASLIKKLKCEIDDSKNHNKSLETSNKFLVDKLKGEIEYFKTKNTSLESSNNHFKEANNKLEYYYADHMNAVLGVYTELDEDLKAQLHDKGIAISELKKLIEKLKGKSVDTKFEKSLVIRELNAFRSQRTSILGKPTIFSDSLERKDFSKSKSVTKNNVSNDFSKPVTAQILPLNKKSILKNTNVLASGIYKLHTETTQPRTTQLPHDLRKTNKRVSFSTRVIPITSVSRPKLKRNQTNDRVLLNNSQGKKQKVEDHRRNVKFSKNKTFVTACNDSLNAKTSNVIFVCATYEKCVLNEKHNMYVLKSHNGVNSRTKMPIAVSVSSREPKRIVNQSVAKPLRRTVAAESINQKLRNTTRKLYKHVTKTCSWWYHKFTPPGYKWKPKSQIGNVNPNLVEIILFIVNSGCSKHMTGNLKLLINFVKKFLGTVKFGNDQIAPILGYGDLIQGAVTIKRVYYVEGLNHNLFFVGQFCDANLEVAFRKSTCCICNLKGNDLLTVRTIRTDKGTEFLNKTLHAYFAAEGINHQTSVDRTPEPNDVVERQNRTLVEAARTMLSAAKVPLFFWAEAIATTSFTQNRSLVIPRHEKTPYHIINDRKPSVKFFYILARYATSSEMVKILIK</sequence>
<keyword evidence="7" id="KW-0255">Endonuclease</keyword>
<keyword evidence="3" id="KW-0645">Protease</keyword>
<evidence type="ECO:0000256" key="6">
    <source>
        <dbReference type="ARBA" id="ARBA00022741"/>
    </source>
</evidence>
<evidence type="ECO:0000313" key="17">
    <source>
        <dbReference type="EMBL" id="GEU62108.1"/>
    </source>
</evidence>
<evidence type="ECO:0000259" key="16">
    <source>
        <dbReference type="PROSITE" id="PS50994"/>
    </source>
</evidence>
<keyword evidence="4" id="KW-0540">Nuclease</keyword>
<dbReference type="SUPFAM" id="SSF53098">
    <property type="entry name" value="Ribonuclease H-like"/>
    <property type="match status" value="1"/>
</dbReference>
<keyword evidence="5" id="KW-0479">Metal-binding</keyword>
<gene>
    <name evidence="17" type="ORF">Tci_034086</name>
</gene>
<keyword evidence="11" id="KW-0229">DNA integration</keyword>
<dbReference type="Pfam" id="PF22936">
    <property type="entry name" value="Pol_BBD"/>
    <property type="match status" value="1"/>
</dbReference>
<dbReference type="Gene3D" id="3.30.420.10">
    <property type="entry name" value="Ribonuclease H-like superfamily/Ribonuclease H"/>
    <property type="match status" value="1"/>
</dbReference>
<protein>
    <recommendedName>
        <fullName evidence="16">Integrase catalytic domain-containing protein</fullName>
    </recommendedName>
</protein>
<evidence type="ECO:0000256" key="13">
    <source>
        <dbReference type="ARBA" id="ARBA00022932"/>
    </source>
</evidence>
<keyword evidence="12" id="KW-0695">RNA-directed DNA polymerase</keyword>
<organism evidence="17">
    <name type="scientific">Tanacetum cinerariifolium</name>
    <name type="common">Dalmatian daisy</name>
    <name type="synonym">Chrysanthemum cinerariifolium</name>
    <dbReference type="NCBI Taxonomy" id="118510"/>
    <lineage>
        <taxon>Eukaryota</taxon>
        <taxon>Viridiplantae</taxon>
        <taxon>Streptophyta</taxon>
        <taxon>Embryophyta</taxon>
        <taxon>Tracheophyta</taxon>
        <taxon>Spermatophyta</taxon>
        <taxon>Magnoliopsida</taxon>
        <taxon>eudicotyledons</taxon>
        <taxon>Gunneridae</taxon>
        <taxon>Pentapetalae</taxon>
        <taxon>asterids</taxon>
        <taxon>campanulids</taxon>
        <taxon>Asterales</taxon>
        <taxon>Asteraceae</taxon>
        <taxon>Asteroideae</taxon>
        <taxon>Anthemideae</taxon>
        <taxon>Anthemidinae</taxon>
        <taxon>Tanacetum</taxon>
    </lineage>
</organism>
<dbReference type="GO" id="GO:0004519">
    <property type="term" value="F:endonuclease activity"/>
    <property type="evidence" value="ECO:0007669"/>
    <property type="project" value="UniProtKB-KW"/>
</dbReference>
<evidence type="ECO:0000256" key="7">
    <source>
        <dbReference type="ARBA" id="ARBA00022759"/>
    </source>
</evidence>
<keyword evidence="10" id="KW-0460">Magnesium</keyword>
<evidence type="ECO:0000256" key="11">
    <source>
        <dbReference type="ARBA" id="ARBA00022908"/>
    </source>
</evidence>
<dbReference type="GO" id="GO:0008233">
    <property type="term" value="F:peptidase activity"/>
    <property type="evidence" value="ECO:0007669"/>
    <property type="project" value="UniProtKB-KW"/>
</dbReference>
<keyword evidence="9" id="KW-0067">ATP-binding</keyword>